<dbReference type="Proteomes" id="UP000199118">
    <property type="component" value="Unassembled WGS sequence"/>
</dbReference>
<keyword evidence="1" id="KW-0732">Signal</keyword>
<gene>
    <name evidence="2" type="ORF">SAMN05444336_103126</name>
</gene>
<protein>
    <submittedName>
        <fullName evidence="2">Uncharacterized protein</fullName>
    </submittedName>
</protein>
<feature type="chain" id="PRO_5011679115" evidence="1">
    <location>
        <begin position="23"/>
        <end position="325"/>
    </location>
</feature>
<reference evidence="2 3" key="1">
    <citation type="submission" date="2016-10" db="EMBL/GenBank/DDBJ databases">
        <authorList>
            <person name="de Groot N.N."/>
        </authorList>
    </citation>
    <scope>NUCLEOTIDE SEQUENCE [LARGE SCALE GENOMIC DNA]</scope>
    <source>
        <strain evidence="2 3">DSM 17890</strain>
    </source>
</reference>
<name>A0A1H2YHC7_9RHOB</name>
<dbReference type="EMBL" id="FNMZ01000003">
    <property type="protein sequence ID" value="SDX04401.1"/>
    <property type="molecule type" value="Genomic_DNA"/>
</dbReference>
<proteinExistence type="predicted"/>
<sequence>MRRILIHLLAYCVPLLGGTAAADCVEVGRGAGEILAGMTQVELNPAEHELVSERFAPDFAEAARLGIAADALFRFARCDLNAAAPAELVAVGRSPAHCAGAAAFGDRGRAPVCGIWVFAETSEGWVQVLETAGAARVSGSTTSGWRDLVVERGNAPFVMKFGGAVYQEDLGDADPRADALDDYGGYGVGPGGIAWYAFDDPMPEQVERAFLWFYGAEIRAGEGRIGVLPDAFRVGVAELDGAAPEEAVIQGVSPDFCGPEGCENWVLSGLDGDPKVIGRLLGFDLQAASSGGAGGRDLIAATQAGLQVWRNDGDGYALPEGLPAR</sequence>
<keyword evidence="3" id="KW-1185">Reference proteome</keyword>
<evidence type="ECO:0000313" key="2">
    <source>
        <dbReference type="EMBL" id="SDX04401.1"/>
    </source>
</evidence>
<accession>A0A1H2YHC7</accession>
<evidence type="ECO:0000313" key="3">
    <source>
        <dbReference type="Proteomes" id="UP000199118"/>
    </source>
</evidence>
<feature type="signal peptide" evidence="1">
    <location>
        <begin position="1"/>
        <end position="22"/>
    </location>
</feature>
<organism evidence="2 3">
    <name type="scientific">Albimonas donghaensis</name>
    <dbReference type="NCBI Taxonomy" id="356660"/>
    <lineage>
        <taxon>Bacteria</taxon>
        <taxon>Pseudomonadati</taxon>
        <taxon>Pseudomonadota</taxon>
        <taxon>Alphaproteobacteria</taxon>
        <taxon>Rhodobacterales</taxon>
        <taxon>Paracoccaceae</taxon>
        <taxon>Albimonas</taxon>
    </lineage>
</organism>
<dbReference type="RefSeq" id="WP_092681306.1">
    <property type="nucleotide sequence ID" value="NZ_FNMZ01000003.1"/>
</dbReference>
<dbReference type="AlphaFoldDB" id="A0A1H2YHC7"/>
<dbReference type="OrthoDB" id="7826689at2"/>
<evidence type="ECO:0000256" key="1">
    <source>
        <dbReference type="SAM" id="SignalP"/>
    </source>
</evidence>